<feature type="transmembrane region" description="Helical" evidence="9">
    <location>
        <begin position="149"/>
        <end position="166"/>
    </location>
</feature>
<dbReference type="GO" id="GO:0022857">
    <property type="term" value="F:transmembrane transporter activity"/>
    <property type="evidence" value="ECO:0007669"/>
    <property type="project" value="InterPro"/>
</dbReference>
<feature type="transmembrane region" description="Helical" evidence="9">
    <location>
        <begin position="60"/>
        <end position="83"/>
    </location>
</feature>
<keyword evidence="2" id="KW-0813">Transport</keyword>
<evidence type="ECO:0000256" key="4">
    <source>
        <dbReference type="ARBA" id="ARBA00022692"/>
    </source>
</evidence>
<evidence type="ECO:0000256" key="1">
    <source>
        <dbReference type="ARBA" id="ARBA00004651"/>
    </source>
</evidence>
<keyword evidence="6 9" id="KW-1133">Transmembrane helix</keyword>
<keyword evidence="3" id="KW-1003">Cell membrane</keyword>
<dbReference type="Pfam" id="PF02653">
    <property type="entry name" value="BPD_transp_2"/>
    <property type="match status" value="1"/>
</dbReference>
<proteinExistence type="inferred from homology"/>
<keyword evidence="7 9" id="KW-0472">Membrane</keyword>
<feature type="transmembrane region" description="Helical" evidence="9">
    <location>
        <begin position="227"/>
        <end position="254"/>
    </location>
</feature>
<evidence type="ECO:0000256" key="5">
    <source>
        <dbReference type="ARBA" id="ARBA00022970"/>
    </source>
</evidence>
<dbReference type="EMBL" id="CAEZTN010000003">
    <property type="protein sequence ID" value="CAB4563901.1"/>
    <property type="molecule type" value="Genomic_DNA"/>
</dbReference>
<feature type="transmembrane region" description="Helical" evidence="9">
    <location>
        <begin position="260"/>
        <end position="284"/>
    </location>
</feature>
<evidence type="ECO:0000256" key="7">
    <source>
        <dbReference type="ARBA" id="ARBA00023136"/>
    </source>
</evidence>
<sequence>MLKLLNTILIGLSTGAIYSLMSISLVLVWRSTRVVNFAQAGQAVFSTYIAYEVSLRTGNFWLALLCAVLSGALLGAFIDFFFMRMLFKHVTSGPIRAIAPVVATLGLLGIIRSAVGYIWGVEVKPLEPPVSTDGIRIGSEVLPFSTYDALILLIVFVVLMILTFIFQRTSLGLSLKASAFSPEISRLSGVRVDLTRTVGWAIAGACGAIAGVLATPTSLLSPNSLDILLVFGFVAAVIGGLESMLGAVVGGILLGLGVTFIANYVGSTLVFLSAFVFLIIVLLVKPAGIISGKRSRNA</sequence>
<accession>A0A6J6DIG7</accession>
<comment type="subcellular location">
    <subcellularLocation>
        <location evidence="1">Cell membrane</location>
        <topology evidence="1">Multi-pass membrane protein</topology>
    </subcellularLocation>
</comment>
<protein>
    <submittedName>
        <fullName evidence="10">Unannotated protein</fullName>
    </submittedName>
</protein>
<dbReference type="AlphaFoldDB" id="A0A6J6DIG7"/>
<dbReference type="PANTHER" id="PTHR11795:SF451">
    <property type="entry name" value="ABC TRANSPORTER PERMEASE PROTEIN"/>
    <property type="match status" value="1"/>
</dbReference>
<name>A0A6J6DIG7_9ZZZZ</name>
<dbReference type="CDD" id="cd06582">
    <property type="entry name" value="TM_PBP1_LivH_like"/>
    <property type="match status" value="1"/>
</dbReference>
<reference evidence="10" key="1">
    <citation type="submission" date="2020-05" db="EMBL/GenBank/DDBJ databases">
        <authorList>
            <person name="Chiriac C."/>
            <person name="Salcher M."/>
            <person name="Ghai R."/>
            <person name="Kavagutti S V."/>
        </authorList>
    </citation>
    <scope>NUCLEOTIDE SEQUENCE</scope>
</reference>
<evidence type="ECO:0000256" key="6">
    <source>
        <dbReference type="ARBA" id="ARBA00022989"/>
    </source>
</evidence>
<evidence type="ECO:0000256" key="8">
    <source>
        <dbReference type="ARBA" id="ARBA00037998"/>
    </source>
</evidence>
<dbReference type="GO" id="GO:0006865">
    <property type="term" value="P:amino acid transport"/>
    <property type="evidence" value="ECO:0007669"/>
    <property type="project" value="UniProtKB-KW"/>
</dbReference>
<gene>
    <name evidence="10" type="ORF">UFOPK1689_00217</name>
</gene>
<dbReference type="InterPro" id="IPR052157">
    <property type="entry name" value="BCAA_transport_permease"/>
</dbReference>
<dbReference type="GO" id="GO:0005886">
    <property type="term" value="C:plasma membrane"/>
    <property type="evidence" value="ECO:0007669"/>
    <property type="project" value="UniProtKB-SubCell"/>
</dbReference>
<evidence type="ECO:0000256" key="9">
    <source>
        <dbReference type="SAM" id="Phobius"/>
    </source>
</evidence>
<evidence type="ECO:0000256" key="3">
    <source>
        <dbReference type="ARBA" id="ARBA00022475"/>
    </source>
</evidence>
<dbReference type="InterPro" id="IPR001851">
    <property type="entry name" value="ABC_transp_permease"/>
</dbReference>
<feature type="transmembrane region" description="Helical" evidence="9">
    <location>
        <begin position="95"/>
        <end position="119"/>
    </location>
</feature>
<feature type="transmembrane region" description="Helical" evidence="9">
    <location>
        <begin position="7"/>
        <end position="29"/>
    </location>
</feature>
<dbReference type="PANTHER" id="PTHR11795">
    <property type="entry name" value="BRANCHED-CHAIN AMINO ACID TRANSPORT SYSTEM PERMEASE PROTEIN LIVH"/>
    <property type="match status" value="1"/>
</dbReference>
<evidence type="ECO:0000313" key="10">
    <source>
        <dbReference type="EMBL" id="CAB4563901.1"/>
    </source>
</evidence>
<keyword evidence="4 9" id="KW-0812">Transmembrane</keyword>
<keyword evidence="5" id="KW-0029">Amino-acid transport</keyword>
<organism evidence="10">
    <name type="scientific">freshwater metagenome</name>
    <dbReference type="NCBI Taxonomy" id="449393"/>
    <lineage>
        <taxon>unclassified sequences</taxon>
        <taxon>metagenomes</taxon>
        <taxon>ecological metagenomes</taxon>
    </lineage>
</organism>
<evidence type="ECO:0000256" key="2">
    <source>
        <dbReference type="ARBA" id="ARBA00022448"/>
    </source>
</evidence>
<comment type="similarity">
    <text evidence="8">Belongs to the binding-protein-dependent transport system permease family. LivHM subfamily.</text>
</comment>